<reference evidence="2 3" key="1">
    <citation type="journal article" date="2013" name="Curr. Biol.">
        <title>The Genome of the Foraminiferan Reticulomyxa filosa.</title>
        <authorList>
            <person name="Glockner G."/>
            <person name="Hulsmann N."/>
            <person name="Schleicher M."/>
            <person name="Noegel A.A."/>
            <person name="Eichinger L."/>
            <person name="Gallinger C."/>
            <person name="Pawlowski J."/>
            <person name="Sierra R."/>
            <person name="Euteneuer U."/>
            <person name="Pillet L."/>
            <person name="Moustafa A."/>
            <person name="Platzer M."/>
            <person name="Groth M."/>
            <person name="Szafranski K."/>
            <person name="Schliwa M."/>
        </authorList>
    </citation>
    <scope>NUCLEOTIDE SEQUENCE [LARGE SCALE GENOMIC DNA]</scope>
</reference>
<keyword evidence="1" id="KW-1133">Transmembrane helix</keyword>
<gene>
    <name evidence="2" type="ORF">RFI_21653</name>
</gene>
<sequence>MKSGSDIPQANSDILCSVVYKQRSDLFHFCVRSSLCAWTGFVCFGQLKSNQDEGEFLQCACVYVLTTLLAIYCIIFSPTVRLRDEVAPVIALHMAHLSSLDKAVLLLVIPSSISPLVVNKFARGKKKGFKKKVFFVWGGVAFFVRGGLGGRKKKKIGTYTSRLGVEYYLEKDSPSDKVLDQLLKTGDLIADEAYEELLPLLNPTCDSDVNVEAETKTGANTDMKTDTSSKGCPFMKGLSGGHDANASKRDPVDVLLETVDLYAKDKNKYLKLKQLVADASTIPSWVDWKKIETGQKFHGGGFVAIAYILGIFTLGIFVYT</sequence>
<evidence type="ECO:0000313" key="2">
    <source>
        <dbReference type="EMBL" id="ETO15710.1"/>
    </source>
</evidence>
<feature type="transmembrane region" description="Helical" evidence="1">
    <location>
        <begin position="103"/>
        <end position="122"/>
    </location>
</feature>
<dbReference type="EMBL" id="ASPP01018869">
    <property type="protein sequence ID" value="ETO15710.1"/>
    <property type="molecule type" value="Genomic_DNA"/>
</dbReference>
<feature type="transmembrane region" description="Helical" evidence="1">
    <location>
        <begin position="56"/>
        <end position="77"/>
    </location>
</feature>
<name>X6MRH7_RETFI</name>
<feature type="transmembrane region" description="Helical" evidence="1">
    <location>
        <begin position="299"/>
        <end position="319"/>
    </location>
</feature>
<protein>
    <submittedName>
        <fullName evidence="2">Uncharacterized protein</fullName>
    </submittedName>
</protein>
<keyword evidence="3" id="KW-1185">Reference proteome</keyword>
<accession>X6MRH7</accession>
<evidence type="ECO:0000313" key="3">
    <source>
        <dbReference type="Proteomes" id="UP000023152"/>
    </source>
</evidence>
<keyword evidence="1" id="KW-0472">Membrane</keyword>
<evidence type="ECO:0000256" key="1">
    <source>
        <dbReference type="SAM" id="Phobius"/>
    </source>
</evidence>
<organism evidence="2 3">
    <name type="scientific">Reticulomyxa filosa</name>
    <dbReference type="NCBI Taxonomy" id="46433"/>
    <lineage>
        <taxon>Eukaryota</taxon>
        <taxon>Sar</taxon>
        <taxon>Rhizaria</taxon>
        <taxon>Retaria</taxon>
        <taxon>Foraminifera</taxon>
        <taxon>Monothalamids</taxon>
        <taxon>Reticulomyxidae</taxon>
        <taxon>Reticulomyxa</taxon>
    </lineage>
</organism>
<comment type="caution">
    <text evidence="2">The sequence shown here is derived from an EMBL/GenBank/DDBJ whole genome shotgun (WGS) entry which is preliminary data.</text>
</comment>
<dbReference type="AlphaFoldDB" id="X6MRH7"/>
<proteinExistence type="predicted"/>
<keyword evidence="1" id="KW-0812">Transmembrane</keyword>
<dbReference type="Proteomes" id="UP000023152">
    <property type="component" value="Unassembled WGS sequence"/>
</dbReference>